<comment type="caution">
    <text evidence="7">The sequence shown here is derived from an EMBL/GenBank/DDBJ whole genome shotgun (WGS) entry which is preliminary data.</text>
</comment>
<dbReference type="RefSeq" id="XP_007770127.1">
    <property type="nucleotide sequence ID" value="XM_007771937.1"/>
</dbReference>
<feature type="compositionally biased region" description="Basic and acidic residues" evidence="5">
    <location>
        <begin position="1042"/>
        <end position="1057"/>
    </location>
</feature>
<dbReference type="Pfam" id="PF04821">
    <property type="entry name" value="TIMELESS"/>
    <property type="match status" value="1"/>
</dbReference>
<feature type="compositionally biased region" description="Acidic residues" evidence="5">
    <location>
        <begin position="631"/>
        <end position="648"/>
    </location>
</feature>
<feature type="region of interest" description="Disordered" evidence="5">
    <location>
        <begin position="983"/>
        <end position="1236"/>
    </location>
</feature>
<evidence type="ECO:0000313" key="8">
    <source>
        <dbReference type="Proteomes" id="UP000053558"/>
    </source>
</evidence>
<feature type="compositionally biased region" description="Polar residues" evidence="5">
    <location>
        <begin position="1204"/>
        <end position="1214"/>
    </location>
</feature>
<keyword evidence="4" id="KW-0131">Cell cycle</keyword>
<evidence type="ECO:0000313" key="7">
    <source>
        <dbReference type="EMBL" id="EIW79780.1"/>
    </source>
</evidence>
<dbReference type="KEGG" id="cput:CONPUDRAFT_166483"/>
<dbReference type="OMA" id="VNHHRHT"/>
<dbReference type="AlphaFoldDB" id="A0A5M3MLD6"/>
<dbReference type="GO" id="GO:0006281">
    <property type="term" value="P:DNA repair"/>
    <property type="evidence" value="ECO:0007669"/>
    <property type="project" value="TreeGrafter"/>
</dbReference>
<feature type="region of interest" description="Disordered" evidence="5">
    <location>
        <begin position="616"/>
        <end position="648"/>
    </location>
</feature>
<dbReference type="OrthoDB" id="310853at2759"/>
<dbReference type="PANTHER" id="PTHR22940">
    <property type="entry name" value="TIMEOUT/TIMELESS-2"/>
    <property type="match status" value="1"/>
</dbReference>
<feature type="compositionally biased region" description="Acidic residues" evidence="5">
    <location>
        <begin position="1030"/>
        <end position="1041"/>
    </location>
</feature>
<feature type="compositionally biased region" description="Acidic residues" evidence="5">
    <location>
        <begin position="866"/>
        <end position="881"/>
    </location>
</feature>
<feature type="region of interest" description="Disordered" evidence="5">
    <location>
        <begin position="859"/>
        <end position="890"/>
    </location>
</feature>
<accession>A0A5M3MLD6</accession>
<dbReference type="InterPro" id="IPR044998">
    <property type="entry name" value="Timeless"/>
</dbReference>
<feature type="region of interest" description="Disordered" evidence="5">
    <location>
        <begin position="300"/>
        <end position="355"/>
    </location>
</feature>
<evidence type="ECO:0000256" key="3">
    <source>
        <dbReference type="ARBA" id="ARBA00023242"/>
    </source>
</evidence>
<evidence type="ECO:0000256" key="2">
    <source>
        <dbReference type="ARBA" id="ARBA00022880"/>
    </source>
</evidence>
<evidence type="ECO:0000256" key="5">
    <source>
        <dbReference type="SAM" id="MobiDB-lite"/>
    </source>
</evidence>
<comment type="subcellular location">
    <subcellularLocation>
        <location evidence="1">Nucleus</location>
    </subcellularLocation>
</comment>
<feature type="domain" description="Timeless N-terminal" evidence="6">
    <location>
        <begin position="49"/>
        <end position="318"/>
    </location>
</feature>
<dbReference type="EMBL" id="JH711580">
    <property type="protein sequence ID" value="EIW79780.1"/>
    <property type="molecule type" value="Genomic_DNA"/>
</dbReference>
<sequence>MDDIISVHGSDSEELQEEQENVNYVDRKELLEPVVRRVVDALGGPENGVYRPGDEALGCLRDLKRLWRTDDSDDDRTVARLLFATRLLPNDLVPLLLLTAGKGNVEDPLAIACADLATAMTWPIDIAEELREVEDDEDVSRADYTQLTLAHLVYKSALLTPGVIQALFNIILLPISKPSRQRTERESQVVNVVFHLFRNLAFIRDLPADAHRSGDQTQFSTLQSRYIKVLSETHVFDLFLTIAANTGNDPLFNSVNTLVLETFYLLFRSVRPSSLAADQQEQPKENLRKLLAAEDKERRELARNASSRHSRFGTTISVKLNPKKQQKPPEVVDLTVDGDTNSASTQPQGDKSSRPLVLHRQAALTQDSGAMLDATKRIKWRKAFTVDELARQDTLDTGAKSILRGFAGEFVKGCFNPFLASLLKDIKSERAKITEKDHLRLLFVTKWLLDFFLSSRTRALAKGTNQASVADDKGWQLPSVAEVTDRAWIVWVLRRMRESMEDKPKAWTELQAGIECLTQLLLLVDAMLLPSPSAASDANADVAAEDELRDAAEALFQQLVYNGEVLDIALDALRAYKGGTQSLAYLGASVHLAHQLLRMLEKWGKSGGNGVYVRKRKARKRKGKGNGTGVTEEEGVPDVEDVEEGGNESEEAITETMFTFEAFEMKFASPDIARTLLAYLARYRELDASEGLRRVVGLIHRQAVKAKAEGLFFNVSTLSLFKAIHDDQRSLPKDQTSKDLIQLISFILRRFFKALAEEPMLAVEAFFPMNRGHWKQFSSWEPEKRQARALSGSDSDNGGGGAGFPAEVKVKKGYSWSEQIGIVIAALVEEGNRGLVEWIKDVLFLVIRQRRAIVEETDLRDKDNSDGEGEGDEEKGDDGDAEKEATRLAGPSAEAVAKFEDYRVPYIHDEQAQAATKNPRLKLMLELLEFTSQVEEGTGEVQWIVPAKILPAELQSNFNVIDQYLREPLDLAGKKASELLAKKARRRRRRRRALASDEEELPSDEEEPRRRRRAKKEKEEKQYKSAQFIEDSDGEDGEMDAFLEREKALRDRMERVAADSGKGLGTMRATGTKKRRRRNKNGQGGDDKKRGGKRARTADPEDGVVADGDADADVLAIESSASNSDDDGAEPDAADDVLDALRRSKSPERPTARAKGKAKAASPPRPKPRPRPRLRLSKKSAAPTSDEDMTLDEAAPNSFVKPASKSSQQDNDSPPGSPIPERTSRRRVVVISDDEE</sequence>
<dbReference type="GO" id="GO:0003677">
    <property type="term" value="F:DNA binding"/>
    <property type="evidence" value="ECO:0007669"/>
    <property type="project" value="TreeGrafter"/>
</dbReference>
<dbReference type="GeneID" id="19205553"/>
<organism evidence="7 8">
    <name type="scientific">Coniophora puteana (strain RWD-64-598)</name>
    <name type="common">Brown rot fungus</name>
    <dbReference type="NCBI Taxonomy" id="741705"/>
    <lineage>
        <taxon>Eukaryota</taxon>
        <taxon>Fungi</taxon>
        <taxon>Dikarya</taxon>
        <taxon>Basidiomycota</taxon>
        <taxon>Agaricomycotina</taxon>
        <taxon>Agaricomycetes</taxon>
        <taxon>Agaricomycetidae</taxon>
        <taxon>Boletales</taxon>
        <taxon>Coniophorineae</taxon>
        <taxon>Coniophoraceae</taxon>
        <taxon>Coniophora</taxon>
    </lineage>
</organism>
<feature type="compositionally biased region" description="Basic residues" evidence="5">
    <location>
        <begin position="1166"/>
        <end position="1178"/>
    </location>
</feature>
<feature type="compositionally biased region" description="Acidic residues" evidence="5">
    <location>
        <begin position="996"/>
        <end position="1006"/>
    </location>
</feature>
<dbReference type="InterPro" id="IPR006906">
    <property type="entry name" value="Timeless_N"/>
</dbReference>
<feature type="compositionally biased region" description="Basic residues" evidence="5">
    <location>
        <begin position="1071"/>
        <end position="1080"/>
    </location>
</feature>
<evidence type="ECO:0000256" key="1">
    <source>
        <dbReference type="ARBA" id="ARBA00004123"/>
    </source>
</evidence>
<feature type="region of interest" description="Disordered" evidence="5">
    <location>
        <begin position="785"/>
        <end position="804"/>
    </location>
</feature>
<protein>
    <submittedName>
        <fullName evidence="7">Timeless-domain-containing protein</fullName>
    </submittedName>
</protein>
<dbReference type="GO" id="GO:0000076">
    <property type="term" value="P:DNA replication checkpoint signaling"/>
    <property type="evidence" value="ECO:0007669"/>
    <property type="project" value="TreeGrafter"/>
</dbReference>
<dbReference type="GO" id="GO:0043111">
    <property type="term" value="P:replication fork arrest"/>
    <property type="evidence" value="ECO:0007669"/>
    <property type="project" value="TreeGrafter"/>
</dbReference>
<feature type="compositionally biased region" description="Acidic residues" evidence="5">
    <location>
        <begin position="1124"/>
        <end position="1138"/>
    </location>
</feature>
<evidence type="ECO:0000256" key="4">
    <source>
        <dbReference type="ARBA" id="ARBA00023306"/>
    </source>
</evidence>
<feature type="compositionally biased region" description="Basic residues" evidence="5">
    <location>
        <begin position="983"/>
        <end position="993"/>
    </location>
</feature>
<dbReference type="Proteomes" id="UP000053558">
    <property type="component" value="Unassembled WGS sequence"/>
</dbReference>
<name>A0A5M3MLD6_CONPW</name>
<dbReference type="GO" id="GO:0031298">
    <property type="term" value="C:replication fork protection complex"/>
    <property type="evidence" value="ECO:0007669"/>
    <property type="project" value="TreeGrafter"/>
</dbReference>
<feature type="compositionally biased region" description="Basic and acidic residues" evidence="5">
    <location>
        <begin position="1139"/>
        <end position="1151"/>
    </location>
</feature>
<feature type="compositionally biased region" description="Polar residues" evidence="5">
    <location>
        <begin position="338"/>
        <end position="350"/>
    </location>
</feature>
<keyword evidence="8" id="KW-1185">Reference proteome</keyword>
<proteinExistence type="predicted"/>
<feature type="compositionally biased region" description="Acidic residues" evidence="5">
    <location>
        <begin position="1100"/>
        <end position="1112"/>
    </location>
</feature>
<dbReference type="PANTHER" id="PTHR22940:SF4">
    <property type="entry name" value="PROTEIN TIMELESS HOMOLOG"/>
    <property type="match status" value="1"/>
</dbReference>
<keyword evidence="2" id="KW-0236">DNA replication inhibitor</keyword>
<reference evidence="8" key="1">
    <citation type="journal article" date="2012" name="Science">
        <title>The Paleozoic origin of enzymatic lignin decomposition reconstructed from 31 fungal genomes.</title>
        <authorList>
            <person name="Floudas D."/>
            <person name="Binder M."/>
            <person name="Riley R."/>
            <person name="Barry K."/>
            <person name="Blanchette R.A."/>
            <person name="Henrissat B."/>
            <person name="Martinez A.T."/>
            <person name="Otillar R."/>
            <person name="Spatafora J.W."/>
            <person name="Yadav J.S."/>
            <person name="Aerts A."/>
            <person name="Benoit I."/>
            <person name="Boyd A."/>
            <person name="Carlson A."/>
            <person name="Copeland A."/>
            <person name="Coutinho P.M."/>
            <person name="de Vries R.P."/>
            <person name="Ferreira P."/>
            <person name="Findley K."/>
            <person name="Foster B."/>
            <person name="Gaskell J."/>
            <person name="Glotzer D."/>
            <person name="Gorecki P."/>
            <person name="Heitman J."/>
            <person name="Hesse C."/>
            <person name="Hori C."/>
            <person name="Igarashi K."/>
            <person name="Jurgens J.A."/>
            <person name="Kallen N."/>
            <person name="Kersten P."/>
            <person name="Kohler A."/>
            <person name="Kuees U."/>
            <person name="Kumar T.K.A."/>
            <person name="Kuo A."/>
            <person name="LaButti K."/>
            <person name="Larrondo L.F."/>
            <person name="Lindquist E."/>
            <person name="Ling A."/>
            <person name="Lombard V."/>
            <person name="Lucas S."/>
            <person name="Lundell T."/>
            <person name="Martin R."/>
            <person name="McLaughlin D.J."/>
            <person name="Morgenstern I."/>
            <person name="Morin E."/>
            <person name="Murat C."/>
            <person name="Nagy L.G."/>
            <person name="Nolan M."/>
            <person name="Ohm R.A."/>
            <person name="Patyshakuliyeva A."/>
            <person name="Rokas A."/>
            <person name="Ruiz-Duenas F.J."/>
            <person name="Sabat G."/>
            <person name="Salamov A."/>
            <person name="Samejima M."/>
            <person name="Schmutz J."/>
            <person name="Slot J.C."/>
            <person name="St John F."/>
            <person name="Stenlid J."/>
            <person name="Sun H."/>
            <person name="Sun S."/>
            <person name="Syed K."/>
            <person name="Tsang A."/>
            <person name="Wiebenga A."/>
            <person name="Young D."/>
            <person name="Pisabarro A."/>
            <person name="Eastwood D.C."/>
            <person name="Martin F."/>
            <person name="Cullen D."/>
            <person name="Grigoriev I.V."/>
            <person name="Hibbett D.S."/>
        </authorList>
    </citation>
    <scope>NUCLEOTIDE SEQUENCE [LARGE SCALE GENOMIC DNA]</scope>
    <source>
        <strain evidence="8">RWD-64-598 SS2</strain>
    </source>
</reference>
<keyword evidence="3" id="KW-0539">Nucleus</keyword>
<evidence type="ECO:0000259" key="6">
    <source>
        <dbReference type="Pfam" id="PF04821"/>
    </source>
</evidence>
<gene>
    <name evidence="7" type="ORF">CONPUDRAFT_166483</name>
</gene>